<evidence type="ECO:0000313" key="4">
    <source>
        <dbReference type="Proteomes" id="UP000753961"/>
    </source>
</evidence>
<dbReference type="NCBIfam" id="TIGR04183">
    <property type="entry name" value="Por_Secre_tail"/>
    <property type="match status" value="1"/>
</dbReference>
<keyword evidence="1" id="KW-1133">Transmembrane helix</keyword>
<dbReference type="AlphaFoldDB" id="A0A953HXC6"/>
<dbReference type="PROSITE" id="PS00018">
    <property type="entry name" value="EF_HAND_1"/>
    <property type="match status" value="1"/>
</dbReference>
<evidence type="ECO:0000313" key="3">
    <source>
        <dbReference type="EMBL" id="MBY5957482.1"/>
    </source>
</evidence>
<dbReference type="Gene3D" id="1.10.1330.10">
    <property type="entry name" value="Dockerin domain"/>
    <property type="match status" value="1"/>
</dbReference>
<proteinExistence type="predicted"/>
<evidence type="ECO:0000259" key="2">
    <source>
        <dbReference type="Pfam" id="PF18962"/>
    </source>
</evidence>
<dbReference type="Proteomes" id="UP000753961">
    <property type="component" value="Unassembled WGS sequence"/>
</dbReference>
<organism evidence="3 4">
    <name type="scientific">Membranihabitans marinus</name>
    <dbReference type="NCBI Taxonomy" id="1227546"/>
    <lineage>
        <taxon>Bacteria</taxon>
        <taxon>Pseudomonadati</taxon>
        <taxon>Bacteroidota</taxon>
        <taxon>Saprospiria</taxon>
        <taxon>Saprospirales</taxon>
        <taxon>Saprospiraceae</taxon>
        <taxon>Membranihabitans</taxon>
    </lineage>
</organism>
<name>A0A953HXC6_9BACT</name>
<keyword evidence="4" id="KW-1185">Reference proteome</keyword>
<dbReference type="InterPro" id="IPR036439">
    <property type="entry name" value="Dockerin_dom_sf"/>
</dbReference>
<reference evidence="3" key="1">
    <citation type="submission" date="2021-06" db="EMBL/GenBank/DDBJ databases">
        <title>44 bacteria genomes isolated from Dapeng, Shenzhen.</title>
        <authorList>
            <person name="Zheng W."/>
            <person name="Yu S."/>
            <person name="Huang Y."/>
        </authorList>
    </citation>
    <scope>NUCLEOTIDE SEQUENCE</scope>
    <source>
        <strain evidence="3">DP5N28-2</strain>
    </source>
</reference>
<dbReference type="Pfam" id="PF18962">
    <property type="entry name" value="Por_Secre_tail"/>
    <property type="match status" value="1"/>
</dbReference>
<keyword evidence="1" id="KW-0812">Transmembrane</keyword>
<accession>A0A953HXC6</accession>
<gene>
    <name evidence="3" type="ORF">KUV50_04995</name>
</gene>
<dbReference type="InterPro" id="IPR018247">
    <property type="entry name" value="EF_Hand_1_Ca_BS"/>
</dbReference>
<feature type="domain" description="Secretion system C-terminal sorting" evidence="2">
    <location>
        <begin position="411"/>
        <end position="481"/>
    </location>
</feature>
<evidence type="ECO:0000256" key="1">
    <source>
        <dbReference type="SAM" id="Phobius"/>
    </source>
</evidence>
<dbReference type="InterPro" id="IPR026444">
    <property type="entry name" value="Secre_tail"/>
</dbReference>
<sequence length="487" mass="54804">MRTKITIHQPLKVIPIPIPIFSYMKDTYSDICFIIFAFVFSLLSNFSIAQPIGVDTVTIAPRLVFQGEHFNGAKGVEGLMLNIENKSIGSAYLNINSEYSGCDYGIAEMDIAYHYQMGENNFDLYVAAPSNGQGMSVADIINIQRFINKTLTFDNYEFVAADANNNGVVDTNDVNMWQQANLNPTLWPSGGYWMVIQNTDKGNFEATSQSSVLYNYSHGPGDLISVYGNPSDSGTVNNLFSFRVIKKGDVNASNCYYCWNFCSPPALLNTEEIYVDLVDKEISKVRLNINNPNGLAGMQWFLGYDENEIKIVNVRSDIPGLSKKDYRIGNGEFRMMHVASEPGEKRSVNKQSFIELSIVPRNTVTFFKQSQLHTTSIEIVDGDYRNVSDVSVEVSGSDRFDNTLVQTNQFYPNPVNNRLNTTVISDQNQAVDIQLIDVQGRVIHSNTWMMVKGINRHYVEFTDYPSGVYFLQGWGDKGLSFHRKIVK</sequence>
<comment type="caution">
    <text evidence="3">The sequence shown here is derived from an EMBL/GenBank/DDBJ whole genome shotgun (WGS) entry which is preliminary data.</text>
</comment>
<dbReference type="GO" id="GO:0000272">
    <property type="term" value="P:polysaccharide catabolic process"/>
    <property type="evidence" value="ECO:0007669"/>
    <property type="project" value="InterPro"/>
</dbReference>
<dbReference type="RefSeq" id="WP_222579003.1">
    <property type="nucleotide sequence ID" value="NZ_JAHVHU010000005.1"/>
</dbReference>
<feature type="transmembrane region" description="Helical" evidence="1">
    <location>
        <begin position="31"/>
        <end position="49"/>
    </location>
</feature>
<protein>
    <submittedName>
        <fullName evidence="3">T9SS type A sorting domain-containing protein</fullName>
    </submittedName>
</protein>
<keyword evidence="1" id="KW-0472">Membrane</keyword>
<dbReference type="EMBL" id="JAHVHU010000005">
    <property type="protein sequence ID" value="MBY5957482.1"/>
    <property type="molecule type" value="Genomic_DNA"/>
</dbReference>